<dbReference type="Gene3D" id="3.30.70.100">
    <property type="match status" value="1"/>
</dbReference>
<sequence>MTAQTPARPDATTPATAFAAGRRIAAGPLGQVALAVRAAQEADPETPALVFADASGAVIDLDLRGGPEDVLARLAPGQPPEPAKRGRGRPRLGVTAREITLTPTQWDWLASRGRGASAELRGLVDAARRETGGAPDPRAAQAAAYSAMAALAGDLPGFEEASRALFAGDRAALAEHAAPWPADIRAYAMRLGFPAAPGRHIAPTEEAGAALMRRGLDGPVDMLNLLRLRDVADYSAAPDLDPGHPVSGRAAYARYMAHARPFLEATGGAISLLGEGGAPLIGPGTERWDLVMVVRQSSLGAFMRMAEDPGCLAGLGHRTAALEESRLIPLRPLDPDLWPEAAISDHAEV</sequence>
<organism evidence="1 2">
    <name type="scientific">Albimonas donghaensis</name>
    <dbReference type="NCBI Taxonomy" id="356660"/>
    <lineage>
        <taxon>Bacteria</taxon>
        <taxon>Pseudomonadati</taxon>
        <taxon>Pseudomonadota</taxon>
        <taxon>Alphaproteobacteria</taxon>
        <taxon>Rhodobacterales</taxon>
        <taxon>Paracoccaceae</taxon>
        <taxon>Albimonas</taxon>
    </lineage>
</organism>
<dbReference type="RefSeq" id="WP_092679835.1">
    <property type="nucleotide sequence ID" value="NZ_FNMZ01000001.1"/>
</dbReference>
<gene>
    <name evidence="1" type="ORF">SAMN05444336_101836</name>
</gene>
<dbReference type="Pfam" id="PF09998">
    <property type="entry name" value="DUF2239"/>
    <property type="match status" value="1"/>
</dbReference>
<reference evidence="1 2" key="1">
    <citation type="submission" date="2016-10" db="EMBL/GenBank/DDBJ databases">
        <authorList>
            <person name="de Groot N.N."/>
        </authorList>
    </citation>
    <scope>NUCLEOTIDE SEQUENCE [LARGE SCALE GENOMIC DNA]</scope>
    <source>
        <strain evidence="1 2">DSM 17890</strain>
    </source>
</reference>
<name>A0A1H2T0X4_9RHOB</name>
<accession>A0A1H2T0X4</accession>
<evidence type="ECO:0000313" key="2">
    <source>
        <dbReference type="Proteomes" id="UP000199118"/>
    </source>
</evidence>
<evidence type="ECO:0008006" key="3">
    <source>
        <dbReference type="Google" id="ProtNLM"/>
    </source>
</evidence>
<dbReference type="PANTHER" id="PTHR40257">
    <property type="match status" value="1"/>
</dbReference>
<protein>
    <recommendedName>
        <fullName evidence="3">DUF1330 domain-containing protein</fullName>
    </recommendedName>
</protein>
<evidence type="ECO:0000313" key="1">
    <source>
        <dbReference type="EMBL" id="SDW36949.1"/>
    </source>
</evidence>
<dbReference type="PANTHER" id="PTHR40257:SF1">
    <property type="entry name" value="DUF1330 DOMAIN-CONTAINING PROTEIN"/>
    <property type="match status" value="1"/>
</dbReference>
<proteinExistence type="predicted"/>
<dbReference type="SUPFAM" id="SSF54909">
    <property type="entry name" value="Dimeric alpha+beta barrel"/>
    <property type="match status" value="1"/>
</dbReference>
<dbReference type="STRING" id="356660.SAMN05444336_101836"/>
<dbReference type="InterPro" id="IPR018715">
    <property type="entry name" value="DUF2239"/>
</dbReference>
<dbReference type="OrthoDB" id="282960at2"/>
<dbReference type="EMBL" id="FNMZ01000001">
    <property type="protein sequence ID" value="SDW36949.1"/>
    <property type="molecule type" value="Genomic_DNA"/>
</dbReference>
<dbReference type="Proteomes" id="UP000199118">
    <property type="component" value="Unassembled WGS sequence"/>
</dbReference>
<dbReference type="AlphaFoldDB" id="A0A1H2T0X4"/>
<dbReference type="InterPro" id="IPR011008">
    <property type="entry name" value="Dimeric_a/b-barrel"/>
</dbReference>
<keyword evidence="2" id="KW-1185">Reference proteome</keyword>